<accession>A0A2P2K5P5</accession>
<organism evidence="1">
    <name type="scientific">Rhizophora mucronata</name>
    <name type="common">Asiatic mangrove</name>
    <dbReference type="NCBI Taxonomy" id="61149"/>
    <lineage>
        <taxon>Eukaryota</taxon>
        <taxon>Viridiplantae</taxon>
        <taxon>Streptophyta</taxon>
        <taxon>Embryophyta</taxon>
        <taxon>Tracheophyta</taxon>
        <taxon>Spermatophyta</taxon>
        <taxon>Magnoliopsida</taxon>
        <taxon>eudicotyledons</taxon>
        <taxon>Gunneridae</taxon>
        <taxon>Pentapetalae</taxon>
        <taxon>rosids</taxon>
        <taxon>fabids</taxon>
        <taxon>Malpighiales</taxon>
        <taxon>Rhizophoraceae</taxon>
        <taxon>Rhizophora</taxon>
    </lineage>
</organism>
<protein>
    <submittedName>
        <fullName evidence="1">Uncharacterized protein</fullName>
    </submittedName>
</protein>
<name>A0A2P2K5P5_RHIMU</name>
<sequence>MPFKLSIIQKPKFIKVMSNLKPQTSPKRQTLKRCHFCIFSLPLPKQNGKNTSMLHKYF</sequence>
<reference evidence="1" key="1">
    <citation type="submission" date="2018-02" db="EMBL/GenBank/DDBJ databases">
        <title>Rhizophora mucronata_Transcriptome.</title>
        <authorList>
            <person name="Meera S.P."/>
            <person name="Sreeshan A."/>
            <person name="Augustine A."/>
        </authorList>
    </citation>
    <scope>NUCLEOTIDE SEQUENCE</scope>
    <source>
        <tissue evidence="1">Leaf</tissue>
    </source>
</reference>
<dbReference type="AlphaFoldDB" id="A0A2P2K5P5"/>
<proteinExistence type="predicted"/>
<evidence type="ECO:0000313" key="1">
    <source>
        <dbReference type="EMBL" id="MBX01065.1"/>
    </source>
</evidence>
<dbReference type="EMBL" id="GGEC01020581">
    <property type="protein sequence ID" value="MBX01065.1"/>
    <property type="molecule type" value="Transcribed_RNA"/>
</dbReference>